<dbReference type="Gene3D" id="1.10.10.10">
    <property type="entry name" value="Winged helix-like DNA-binding domain superfamily/Winged helix DNA-binding domain"/>
    <property type="match status" value="1"/>
</dbReference>
<evidence type="ECO:0000259" key="6">
    <source>
        <dbReference type="Pfam" id="PF04542"/>
    </source>
</evidence>
<dbReference type="Pfam" id="PF08281">
    <property type="entry name" value="Sigma70_r4_2"/>
    <property type="match status" value="1"/>
</dbReference>
<feature type="domain" description="RNA polymerase sigma-70 region 2" evidence="6">
    <location>
        <begin position="21"/>
        <end position="88"/>
    </location>
</feature>
<dbReference type="GO" id="GO:0006352">
    <property type="term" value="P:DNA-templated transcription initiation"/>
    <property type="evidence" value="ECO:0007669"/>
    <property type="project" value="InterPro"/>
</dbReference>
<comment type="caution">
    <text evidence="8">The sequence shown here is derived from an EMBL/GenBank/DDBJ whole genome shotgun (WGS) entry which is preliminary data.</text>
</comment>
<dbReference type="InterPro" id="IPR007627">
    <property type="entry name" value="RNA_pol_sigma70_r2"/>
</dbReference>
<dbReference type="InterPro" id="IPR013324">
    <property type="entry name" value="RNA_pol_sigma_r3/r4-like"/>
</dbReference>
<evidence type="ECO:0000256" key="3">
    <source>
        <dbReference type="ARBA" id="ARBA00023082"/>
    </source>
</evidence>
<dbReference type="PANTHER" id="PTHR43133:SF8">
    <property type="entry name" value="RNA POLYMERASE SIGMA FACTOR HI_1459-RELATED"/>
    <property type="match status" value="1"/>
</dbReference>
<dbReference type="Gene3D" id="1.10.1740.10">
    <property type="match status" value="1"/>
</dbReference>
<dbReference type="GO" id="GO:0016987">
    <property type="term" value="F:sigma factor activity"/>
    <property type="evidence" value="ECO:0007669"/>
    <property type="project" value="UniProtKB-KW"/>
</dbReference>
<evidence type="ECO:0000256" key="4">
    <source>
        <dbReference type="ARBA" id="ARBA00023125"/>
    </source>
</evidence>
<accession>A0A5C5WUT1</accession>
<keyword evidence="9" id="KW-1185">Reference proteome</keyword>
<dbReference type="InterPro" id="IPR014284">
    <property type="entry name" value="RNA_pol_sigma-70_dom"/>
</dbReference>
<evidence type="ECO:0000313" key="9">
    <source>
        <dbReference type="Proteomes" id="UP000316598"/>
    </source>
</evidence>
<gene>
    <name evidence="8" type="primary">rpoE_1</name>
    <name evidence="8" type="ORF">Pla22_12010</name>
</gene>
<keyword evidence="4" id="KW-0238">DNA-binding</keyword>
<dbReference type="AlphaFoldDB" id="A0A5C5WUT1"/>
<dbReference type="InterPro" id="IPR036388">
    <property type="entry name" value="WH-like_DNA-bd_sf"/>
</dbReference>
<keyword evidence="3" id="KW-0731">Sigma factor</keyword>
<dbReference type="InterPro" id="IPR013249">
    <property type="entry name" value="RNA_pol_sigma70_r4_t2"/>
</dbReference>
<dbReference type="InterPro" id="IPR013325">
    <property type="entry name" value="RNA_pol_sigma_r2"/>
</dbReference>
<evidence type="ECO:0000259" key="7">
    <source>
        <dbReference type="Pfam" id="PF08281"/>
    </source>
</evidence>
<dbReference type="Pfam" id="PF04542">
    <property type="entry name" value="Sigma70_r2"/>
    <property type="match status" value="1"/>
</dbReference>
<name>A0A5C5WUT1_9BACT</name>
<proteinExistence type="inferred from homology"/>
<dbReference type="SUPFAM" id="SSF88659">
    <property type="entry name" value="Sigma3 and sigma4 domains of RNA polymerase sigma factors"/>
    <property type="match status" value="1"/>
</dbReference>
<dbReference type="InterPro" id="IPR039425">
    <property type="entry name" value="RNA_pol_sigma-70-like"/>
</dbReference>
<evidence type="ECO:0000313" key="8">
    <source>
        <dbReference type="EMBL" id="TWT53572.1"/>
    </source>
</evidence>
<keyword evidence="5" id="KW-0804">Transcription</keyword>
<dbReference type="GO" id="GO:0003677">
    <property type="term" value="F:DNA binding"/>
    <property type="evidence" value="ECO:0007669"/>
    <property type="project" value="UniProtKB-KW"/>
</dbReference>
<evidence type="ECO:0000256" key="1">
    <source>
        <dbReference type="ARBA" id="ARBA00010641"/>
    </source>
</evidence>
<reference evidence="8 9" key="1">
    <citation type="submission" date="2019-02" db="EMBL/GenBank/DDBJ databases">
        <title>Deep-cultivation of Planctomycetes and their phenomic and genomic characterization uncovers novel biology.</title>
        <authorList>
            <person name="Wiegand S."/>
            <person name="Jogler M."/>
            <person name="Boedeker C."/>
            <person name="Pinto D."/>
            <person name="Vollmers J."/>
            <person name="Rivas-Marin E."/>
            <person name="Kohn T."/>
            <person name="Peeters S.H."/>
            <person name="Heuer A."/>
            <person name="Rast P."/>
            <person name="Oberbeckmann S."/>
            <person name="Bunk B."/>
            <person name="Jeske O."/>
            <person name="Meyerdierks A."/>
            <person name="Storesund J.E."/>
            <person name="Kallscheuer N."/>
            <person name="Luecker S."/>
            <person name="Lage O.M."/>
            <person name="Pohl T."/>
            <person name="Merkel B.J."/>
            <person name="Hornburger P."/>
            <person name="Mueller R.-W."/>
            <person name="Bruemmer F."/>
            <person name="Labrenz M."/>
            <person name="Spormann A.M."/>
            <person name="Op Den Camp H."/>
            <person name="Overmann J."/>
            <person name="Amann R."/>
            <person name="Jetten M.S.M."/>
            <person name="Mascher T."/>
            <person name="Medema M.H."/>
            <person name="Devos D.P."/>
            <person name="Kaster A.-K."/>
            <person name="Ovreas L."/>
            <person name="Rohde M."/>
            <person name="Galperin M.Y."/>
            <person name="Jogler C."/>
        </authorList>
    </citation>
    <scope>NUCLEOTIDE SEQUENCE [LARGE SCALE GENOMIC DNA]</scope>
    <source>
        <strain evidence="8 9">Pla22</strain>
    </source>
</reference>
<dbReference type="Proteomes" id="UP000316598">
    <property type="component" value="Unassembled WGS sequence"/>
</dbReference>
<evidence type="ECO:0000256" key="5">
    <source>
        <dbReference type="ARBA" id="ARBA00023163"/>
    </source>
</evidence>
<organism evidence="8 9">
    <name type="scientific">Rubripirellula amarantea</name>
    <dbReference type="NCBI Taxonomy" id="2527999"/>
    <lineage>
        <taxon>Bacteria</taxon>
        <taxon>Pseudomonadati</taxon>
        <taxon>Planctomycetota</taxon>
        <taxon>Planctomycetia</taxon>
        <taxon>Pirellulales</taxon>
        <taxon>Pirellulaceae</taxon>
        <taxon>Rubripirellula</taxon>
    </lineage>
</organism>
<protein>
    <submittedName>
        <fullName evidence="8">ECF RNA polymerase sigma-E factor</fullName>
    </submittedName>
</protein>
<dbReference type="PANTHER" id="PTHR43133">
    <property type="entry name" value="RNA POLYMERASE ECF-TYPE SIGMA FACTO"/>
    <property type="match status" value="1"/>
</dbReference>
<dbReference type="EMBL" id="SJPI01000001">
    <property type="protein sequence ID" value="TWT53572.1"/>
    <property type="molecule type" value="Genomic_DNA"/>
</dbReference>
<sequence length="186" mass="21494">MPFFADGEYSTEDFCWEQCGQFVMKIVDNRLPRSIRRHLGVSDVVQSVLCLVQAKRSQFRGNTQAEFRSWVMRIAERKVVDSIRRHRRSMVSLDDHEGKAYPLPTSGATNGIAPSEQIEAQEQVHQMLAELGGLPEQLRQIVELRYLKNMTFEQIAAELEISTTTCRRRWMHAITRISTQLNSDRP</sequence>
<dbReference type="SUPFAM" id="SSF88946">
    <property type="entry name" value="Sigma2 domain of RNA polymerase sigma factors"/>
    <property type="match status" value="1"/>
</dbReference>
<evidence type="ECO:0000256" key="2">
    <source>
        <dbReference type="ARBA" id="ARBA00023015"/>
    </source>
</evidence>
<feature type="domain" description="RNA polymerase sigma factor 70 region 4 type 2" evidence="7">
    <location>
        <begin position="127"/>
        <end position="174"/>
    </location>
</feature>
<comment type="similarity">
    <text evidence="1">Belongs to the sigma-70 factor family. ECF subfamily.</text>
</comment>
<keyword evidence="2" id="KW-0805">Transcription regulation</keyword>
<dbReference type="NCBIfam" id="TIGR02937">
    <property type="entry name" value="sigma70-ECF"/>
    <property type="match status" value="1"/>
</dbReference>